<dbReference type="KEGG" id="loa:LOAG_11445"/>
<sequence>MPNIGIWMMRDMSKYEYQELPENIQTSSPFSDDSDKDKDIEHKSNNLTMVRKYNGAILYRKTLKDITSTKGKGQVLAKTMAKINLLVSVITDEGIKSKTNAFKVVTRSKVDGKSGHEPLPLLEKSLQAGSTVIPHQKVLFHCLLQSLEN</sequence>
<evidence type="ECO:0000313" key="1">
    <source>
        <dbReference type="EMBL" id="EFO17058.1"/>
    </source>
</evidence>
<dbReference type="EMBL" id="JH712238">
    <property type="protein sequence ID" value="EFO17058.1"/>
    <property type="molecule type" value="Genomic_DNA"/>
</dbReference>
<organism evidence="1">
    <name type="scientific">Loa loa</name>
    <name type="common">Eye worm</name>
    <name type="synonym">Filaria loa</name>
    <dbReference type="NCBI Taxonomy" id="7209"/>
    <lineage>
        <taxon>Eukaryota</taxon>
        <taxon>Metazoa</taxon>
        <taxon>Ecdysozoa</taxon>
        <taxon>Nematoda</taxon>
        <taxon>Chromadorea</taxon>
        <taxon>Rhabditida</taxon>
        <taxon>Spirurina</taxon>
        <taxon>Spiruromorpha</taxon>
        <taxon>Filarioidea</taxon>
        <taxon>Onchocercidae</taxon>
        <taxon>Loa</taxon>
    </lineage>
</organism>
<name>A0A1S0TNI5_LOALO</name>
<proteinExistence type="predicted"/>
<protein>
    <submittedName>
        <fullName evidence="1">Uncharacterized protein</fullName>
    </submittedName>
</protein>
<accession>A0A1S0TNI5</accession>
<dbReference type="AlphaFoldDB" id="A0A1S0TNI5"/>
<dbReference type="CTD" id="9948900"/>
<dbReference type="GeneID" id="9948900"/>
<reference evidence="1" key="1">
    <citation type="submission" date="2012-04" db="EMBL/GenBank/DDBJ databases">
        <title>The Genome Sequence of Loa loa.</title>
        <authorList>
            <consortium name="The Broad Institute Genome Sequencing Platform"/>
            <consortium name="Broad Institute Genome Sequencing Center for Infectious Disease"/>
            <person name="Nutman T.B."/>
            <person name="Fink D.L."/>
            <person name="Russ C."/>
            <person name="Young S."/>
            <person name="Zeng Q."/>
            <person name="Gargeya S."/>
            <person name="Alvarado L."/>
            <person name="Berlin A."/>
            <person name="Chapman S.B."/>
            <person name="Chen Z."/>
            <person name="Freedman E."/>
            <person name="Gellesch M."/>
            <person name="Goldberg J."/>
            <person name="Griggs A."/>
            <person name="Gujja S."/>
            <person name="Heilman E.R."/>
            <person name="Heiman D."/>
            <person name="Howarth C."/>
            <person name="Mehta T."/>
            <person name="Neiman D."/>
            <person name="Pearson M."/>
            <person name="Roberts A."/>
            <person name="Saif S."/>
            <person name="Shea T."/>
            <person name="Shenoy N."/>
            <person name="Sisk P."/>
            <person name="Stolte C."/>
            <person name="Sykes S."/>
            <person name="White J."/>
            <person name="Yandava C."/>
            <person name="Haas B."/>
            <person name="Henn M.R."/>
            <person name="Nusbaum C."/>
            <person name="Birren B."/>
        </authorList>
    </citation>
    <scope>NUCLEOTIDE SEQUENCE [LARGE SCALE GENOMIC DNA]</scope>
</reference>
<dbReference type="InParanoid" id="A0A1S0TNI5"/>
<dbReference type="RefSeq" id="XP_003147012.1">
    <property type="nucleotide sequence ID" value="XM_003146964.1"/>
</dbReference>
<gene>
    <name evidence="1" type="ORF">LOAG_11445</name>
</gene>